<comment type="caution">
    <text evidence="2">The sequence shown here is derived from an EMBL/GenBank/DDBJ whole genome shotgun (WGS) entry which is preliminary data.</text>
</comment>
<accession>A0AAN7Z607</accession>
<dbReference type="AlphaFoldDB" id="A0AAN7Z607"/>
<gene>
    <name evidence="2" type="ORF">RRF57_007081</name>
</gene>
<reference evidence="2 3" key="1">
    <citation type="submission" date="2023-10" db="EMBL/GenBank/DDBJ databases">
        <title>Draft genome sequence of Xylaria bambusicola isolate GMP-LS, the root and basal stem rot pathogen of sugarcane in Indonesia.</title>
        <authorList>
            <person name="Selvaraj P."/>
            <person name="Muralishankar V."/>
            <person name="Muruganantham S."/>
            <person name="Sp S."/>
            <person name="Haryani S."/>
            <person name="Lau K.J.X."/>
            <person name="Naqvi N.I."/>
        </authorList>
    </citation>
    <scope>NUCLEOTIDE SEQUENCE [LARGE SCALE GENOMIC DNA]</scope>
    <source>
        <strain evidence="2">GMP-LS</strain>
    </source>
</reference>
<organism evidence="2 3">
    <name type="scientific">Xylaria bambusicola</name>
    <dbReference type="NCBI Taxonomy" id="326684"/>
    <lineage>
        <taxon>Eukaryota</taxon>
        <taxon>Fungi</taxon>
        <taxon>Dikarya</taxon>
        <taxon>Ascomycota</taxon>
        <taxon>Pezizomycotina</taxon>
        <taxon>Sordariomycetes</taxon>
        <taxon>Xylariomycetidae</taxon>
        <taxon>Xylariales</taxon>
        <taxon>Xylariaceae</taxon>
        <taxon>Xylaria</taxon>
    </lineage>
</organism>
<proteinExistence type="predicted"/>
<evidence type="ECO:0008006" key="4">
    <source>
        <dbReference type="Google" id="ProtNLM"/>
    </source>
</evidence>
<dbReference type="Proteomes" id="UP001305414">
    <property type="component" value="Unassembled WGS sequence"/>
</dbReference>
<feature type="signal peptide" evidence="1">
    <location>
        <begin position="1"/>
        <end position="29"/>
    </location>
</feature>
<sequence length="131" mass="15109">MWANLDFAFYTRLKITSVYYLLLCTQAVARNSKTPCTNELQIGCSLENMRMIEGPQCDSHIAIPKFRLSQPQGTYQRRRNAWISDQETTIWWARNADKGGHSIRHVSSHEKIVMKVVMVGNTRYGEGRVET</sequence>
<name>A0AAN7Z607_9PEZI</name>
<protein>
    <recommendedName>
        <fullName evidence="4">Secreted protein</fullName>
    </recommendedName>
</protein>
<evidence type="ECO:0000313" key="2">
    <source>
        <dbReference type="EMBL" id="KAK5631367.1"/>
    </source>
</evidence>
<keyword evidence="3" id="KW-1185">Reference proteome</keyword>
<keyword evidence="1" id="KW-0732">Signal</keyword>
<feature type="chain" id="PRO_5043033720" description="Secreted protein" evidence="1">
    <location>
        <begin position="30"/>
        <end position="131"/>
    </location>
</feature>
<dbReference type="EMBL" id="JAWHQM010000019">
    <property type="protein sequence ID" value="KAK5631367.1"/>
    <property type="molecule type" value="Genomic_DNA"/>
</dbReference>
<evidence type="ECO:0000256" key="1">
    <source>
        <dbReference type="SAM" id="SignalP"/>
    </source>
</evidence>
<evidence type="ECO:0000313" key="3">
    <source>
        <dbReference type="Proteomes" id="UP001305414"/>
    </source>
</evidence>